<accession>A0A5B9DT53</accession>
<evidence type="ECO:0000313" key="2">
    <source>
        <dbReference type="Proteomes" id="UP000321062"/>
    </source>
</evidence>
<protein>
    <submittedName>
        <fullName evidence="1">Flp family type IVb pilin</fullName>
    </submittedName>
</protein>
<dbReference type="AlphaFoldDB" id="A0A5B9DT53"/>
<dbReference type="RefSeq" id="WP_049706665.1">
    <property type="nucleotide sequence ID" value="NZ_BMFM01000001.1"/>
</dbReference>
<organism evidence="1 2">
    <name type="scientific">Paradevosia tibetensis</name>
    <dbReference type="NCBI Taxonomy" id="1447062"/>
    <lineage>
        <taxon>Bacteria</taxon>
        <taxon>Pseudomonadati</taxon>
        <taxon>Pseudomonadota</taxon>
        <taxon>Alphaproteobacteria</taxon>
        <taxon>Hyphomicrobiales</taxon>
        <taxon>Devosiaceae</taxon>
        <taxon>Paradevosia</taxon>
    </lineage>
</organism>
<dbReference type="Proteomes" id="UP000321062">
    <property type="component" value="Chromosome"/>
</dbReference>
<sequence length="61" mass="6323">MLERTLKRFAADEAGATAIEYSLIAALIAMIAITAMIALGGGTSGLFNYVTEKTSAALTMP</sequence>
<gene>
    <name evidence="1" type="ORF">FNA67_19010</name>
</gene>
<name>A0A5B9DT53_9HYPH</name>
<dbReference type="EMBL" id="CP041690">
    <property type="protein sequence ID" value="QEE22125.1"/>
    <property type="molecule type" value="Genomic_DNA"/>
</dbReference>
<dbReference type="KEGG" id="yti:FNA67_19010"/>
<evidence type="ECO:0000313" key="1">
    <source>
        <dbReference type="EMBL" id="QEE22125.1"/>
    </source>
</evidence>
<dbReference type="Pfam" id="PF04964">
    <property type="entry name" value="Flp_Fap"/>
    <property type="match status" value="1"/>
</dbReference>
<keyword evidence="2" id="KW-1185">Reference proteome</keyword>
<reference evidence="1 2" key="1">
    <citation type="journal article" date="2015" name="Int. J. Syst. Evol. Microbiol.">
        <title>Youhaiella tibetensis gen. nov., sp. nov., isolated from subsurface sediment.</title>
        <authorList>
            <person name="Wang Y.X."/>
            <person name="Huang F.Q."/>
            <person name="Nogi Y."/>
            <person name="Pang S.J."/>
            <person name="Wang P.K."/>
            <person name="Lv J."/>
        </authorList>
    </citation>
    <scope>NUCLEOTIDE SEQUENCE [LARGE SCALE GENOMIC DNA]</scope>
    <source>
        <strain evidence="2">fig4</strain>
    </source>
</reference>
<dbReference type="InterPro" id="IPR007047">
    <property type="entry name" value="Flp_Fap"/>
</dbReference>
<proteinExistence type="predicted"/>